<dbReference type="EMBL" id="CP097510">
    <property type="protein sequence ID" value="URE33373.1"/>
    <property type="molecule type" value="Genomic_DNA"/>
</dbReference>
<keyword evidence="1" id="KW-1133">Transmembrane helix</keyword>
<protein>
    <submittedName>
        <fullName evidence="2">Ankyrin repeat</fullName>
    </submittedName>
</protein>
<proteinExistence type="predicted"/>
<feature type="transmembrane region" description="Helical" evidence="1">
    <location>
        <begin position="61"/>
        <end position="80"/>
    </location>
</feature>
<reference evidence="2" key="1">
    <citation type="submission" date="2022-05" db="EMBL/GenBank/DDBJ databases">
        <title>The Musa troglodytarum L. genome provides insights into the mechanism of non-climacteric behaviour and enrichment of carotenoids.</title>
        <authorList>
            <person name="Wang J."/>
        </authorList>
    </citation>
    <scope>NUCLEOTIDE SEQUENCE</scope>
    <source>
        <tissue evidence="2">Leaf</tissue>
    </source>
</reference>
<organism evidence="2 3">
    <name type="scientific">Musa troglodytarum</name>
    <name type="common">fe'i banana</name>
    <dbReference type="NCBI Taxonomy" id="320322"/>
    <lineage>
        <taxon>Eukaryota</taxon>
        <taxon>Viridiplantae</taxon>
        <taxon>Streptophyta</taxon>
        <taxon>Embryophyta</taxon>
        <taxon>Tracheophyta</taxon>
        <taxon>Spermatophyta</taxon>
        <taxon>Magnoliopsida</taxon>
        <taxon>Liliopsida</taxon>
        <taxon>Zingiberales</taxon>
        <taxon>Musaceae</taxon>
        <taxon>Musa</taxon>
    </lineage>
</organism>
<evidence type="ECO:0000313" key="2">
    <source>
        <dbReference type="EMBL" id="URE33373.1"/>
    </source>
</evidence>
<evidence type="ECO:0000313" key="3">
    <source>
        <dbReference type="Proteomes" id="UP001055439"/>
    </source>
</evidence>
<keyword evidence="1" id="KW-0472">Membrane</keyword>
<name>A0A9E7HLR7_9LILI</name>
<keyword evidence="3" id="KW-1185">Reference proteome</keyword>
<dbReference type="AlphaFoldDB" id="A0A9E7HLR7"/>
<feature type="transmembrane region" description="Helical" evidence="1">
    <location>
        <begin position="29"/>
        <end position="49"/>
    </location>
</feature>
<evidence type="ECO:0000256" key="1">
    <source>
        <dbReference type="SAM" id="Phobius"/>
    </source>
</evidence>
<keyword evidence="1" id="KW-0812">Transmembrane</keyword>
<sequence>MDRNGRLPRHWVRGKAPSWHPSGIGGDRLGSWIIPCATLSVISFVSSVAKNVVRLWRIKKGGSAAAHLLLYIFLPPFHLFCFVC</sequence>
<dbReference type="OrthoDB" id="194358at2759"/>
<accession>A0A9E7HLR7</accession>
<dbReference type="Proteomes" id="UP001055439">
    <property type="component" value="Chromosome 8"/>
</dbReference>
<gene>
    <name evidence="2" type="ORF">MUK42_06423</name>
</gene>